<dbReference type="EMBL" id="CABITT030000004">
    <property type="protein sequence ID" value="VVB02980.1"/>
    <property type="molecule type" value="Genomic_DNA"/>
</dbReference>
<name>A0A565BPU7_9BRAS</name>
<dbReference type="Proteomes" id="UP000489600">
    <property type="component" value="Unassembled WGS sequence"/>
</dbReference>
<organism evidence="1 2">
    <name type="scientific">Arabis nemorensis</name>
    <dbReference type="NCBI Taxonomy" id="586526"/>
    <lineage>
        <taxon>Eukaryota</taxon>
        <taxon>Viridiplantae</taxon>
        <taxon>Streptophyta</taxon>
        <taxon>Embryophyta</taxon>
        <taxon>Tracheophyta</taxon>
        <taxon>Spermatophyta</taxon>
        <taxon>Magnoliopsida</taxon>
        <taxon>eudicotyledons</taxon>
        <taxon>Gunneridae</taxon>
        <taxon>Pentapetalae</taxon>
        <taxon>rosids</taxon>
        <taxon>malvids</taxon>
        <taxon>Brassicales</taxon>
        <taxon>Brassicaceae</taxon>
        <taxon>Arabideae</taxon>
        <taxon>Arabis</taxon>
    </lineage>
</organism>
<protein>
    <submittedName>
        <fullName evidence="1">Uncharacterized protein</fullName>
    </submittedName>
</protein>
<evidence type="ECO:0000313" key="1">
    <source>
        <dbReference type="EMBL" id="VVB02980.1"/>
    </source>
</evidence>
<evidence type="ECO:0000313" key="2">
    <source>
        <dbReference type="Proteomes" id="UP000489600"/>
    </source>
</evidence>
<comment type="caution">
    <text evidence="1">The sequence shown here is derived from an EMBL/GenBank/DDBJ whole genome shotgun (WGS) entry which is preliminary data.</text>
</comment>
<accession>A0A565BPU7</accession>
<proteinExistence type="predicted"/>
<sequence>MEIMLPNEEITTVEFEYEKLERVRDLSLFRINQRKVLNRMEAERRWAHERRQLGPHPTYSYKRAYRSKGFSQIIDQEP</sequence>
<dbReference type="AlphaFoldDB" id="A0A565BPU7"/>
<keyword evidence="2" id="KW-1185">Reference proteome</keyword>
<gene>
    <name evidence="1" type="ORF">ANE_LOCUS13424</name>
</gene>
<reference evidence="1" key="1">
    <citation type="submission" date="2019-07" db="EMBL/GenBank/DDBJ databases">
        <authorList>
            <person name="Dittberner H."/>
        </authorList>
    </citation>
    <scope>NUCLEOTIDE SEQUENCE [LARGE SCALE GENOMIC DNA]</scope>
</reference>